<dbReference type="SMART" id="SM00740">
    <property type="entry name" value="PASTA"/>
    <property type="match status" value="2"/>
</dbReference>
<dbReference type="PANTHER" id="PTHR30627">
    <property type="entry name" value="PEPTIDOGLYCAN D,D-TRANSPEPTIDASE"/>
    <property type="match status" value="1"/>
</dbReference>
<feature type="domain" description="PASTA" evidence="5">
    <location>
        <begin position="675"/>
        <end position="731"/>
    </location>
</feature>
<dbReference type="EMBL" id="JBHSGS010000065">
    <property type="protein sequence ID" value="MFC4720580.1"/>
    <property type="molecule type" value="Genomic_DNA"/>
</dbReference>
<accession>A0ABV9MYE0</accession>
<dbReference type="PROSITE" id="PS51178">
    <property type="entry name" value="PASTA"/>
    <property type="match status" value="2"/>
</dbReference>
<sequence length="733" mass="81193">MIQKIKKKMTNQKLSTKNNRKKVGIILFTTSIGLFFLFVARLTYIVTVGKVGDVSLESKTKALYEGSQVVKAKRGTIYDRNGVVIAEDATSYSVYAILDDSYKSGEKKLYAQKKDFKELANILTGVLGNKVSKNKVLEILEYGRDNNKFQVDIPNGKNITLQQKQEIEAKMEAAEVKGLYFNEHPSRIYPNGIFSSHLIGYADIQVEDGVESLQGRLGLEAVYDDVLSGKDGEIIFQKDNYQNPLPGTVAETIPAENGQDIYTTLDSRLQSYLETLMDEAFEKSEAQYLTAVLVKSKTNEIVSLSQRPTFEPETKDGTDKEGFLWQNLFVEETYEPGSTMKILTVSTAMDQGVFDPNEKFESGKMTLIDTDIRDWDIGTGSRGYITMRQALSWSSNVGMVKLEQRMEDAWQESLLNFGFGQSTNSKLYGEEKGQLPEKNIVSEAMSSFGQAIAVTQFQMLQAFSAISNDGEMLKPSFIKRFVNPVTGEETRVETETTGHPVTASSAQQVRQYMRDVVESQDYGTAYGLYTVDNYAIAAKTGTAQIAEGGRYLTGEYDNIYSTVLMLPAEDPEYTLYITMKKPKNYDGLIIPGIANPLLKRAMDLHAVDMADETQSSKVQVSDYRNLTPTVASADLENKGLVPIVIGDGDKVVAQSSADQASLLPGEKVILLTNGTTLQMPDVTGWSKAYLLKLAKLLSMTATFTGEGYAVEQSIDVGAEITGEKLHFVLNKEN</sequence>
<evidence type="ECO:0000256" key="1">
    <source>
        <dbReference type="ARBA" id="ARBA00004162"/>
    </source>
</evidence>
<dbReference type="SUPFAM" id="SSF56519">
    <property type="entry name" value="Penicillin binding protein dimerisation domain"/>
    <property type="match status" value="1"/>
</dbReference>
<dbReference type="Pfam" id="PF03793">
    <property type="entry name" value="PASTA"/>
    <property type="match status" value="1"/>
</dbReference>
<feature type="transmembrane region" description="Helical" evidence="4">
    <location>
        <begin position="23"/>
        <end position="46"/>
    </location>
</feature>
<dbReference type="Gene3D" id="2.20.70.70">
    <property type="match status" value="1"/>
</dbReference>
<dbReference type="InterPro" id="IPR012338">
    <property type="entry name" value="Beta-lactam/transpept-like"/>
</dbReference>
<name>A0ABV9MYE0_9ENTE</name>
<evidence type="ECO:0000313" key="6">
    <source>
        <dbReference type="EMBL" id="MFC4720580.1"/>
    </source>
</evidence>
<proteinExistence type="inferred from homology"/>
<dbReference type="Pfam" id="PF03717">
    <property type="entry name" value="PBP_dimer"/>
    <property type="match status" value="1"/>
</dbReference>
<dbReference type="InterPro" id="IPR036138">
    <property type="entry name" value="PBP_dimer_sf"/>
</dbReference>
<gene>
    <name evidence="6" type="ORF">ACFO5I_12685</name>
</gene>
<protein>
    <submittedName>
        <fullName evidence="6">Penicillin-binding transpeptidase domain-containing protein</fullName>
    </submittedName>
</protein>
<keyword evidence="3 4" id="KW-0472">Membrane</keyword>
<comment type="similarity">
    <text evidence="2">Belongs to the transpeptidase family.</text>
</comment>
<dbReference type="RefSeq" id="WP_204652939.1">
    <property type="nucleotide sequence ID" value="NZ_JAFBFD010000003.1"/>
</dbReference>
<feature type="domain" description="PASTA" evidence="5">
    <location>
        <begin position="614"/>
        <end position="674"/>
    </location>
</feature>
<dbReference type="Pfam" id="PF00905">
    <property type="entry name" value="Transpeptidase"/>
    <property type="match status" value="1"/>
</dbReference>
<dbReference type="SUPFAM" id="SSF56601">
    <property type="entry name" value="beta-lactamase/transpeptidase-like"/>
    <property type="match status" value="1"/>
</dbReference>
<keyword evidence="4" id="KW-1133">Transmembrane helix</keyword>
<evidence type="ECO:0000259" key="5">
    <source>
        <dbReference type="PROSITE" id="PS51178"/>
    </source>
</evidence>
<dbReference type="SUPFAM" id="SSF54184">
    <property type="entry name" value="Penicillin-binding protein 2x (pbp-2x), c-terminal domain"/>
    <property type="match status" value="2"/>
</dbReference>
<dbReference type="Proteomes" id="UP001595969">
    <property type="component" value="Unassembled WGS sequence"/>
</dbReference>
<dbReference type="Gene3D" id="3.40.710.10">
    <property type="entry name" value="DD-peptidase/beta-lactamase superfamily"/>
    <property type="match status" value="1"/>
</dbReference>
<evidence type="ECO:0000256" key="3">
    <source>
        <dbReference type="ARBA" id="ARBA00023136"/>
    </source>
</evidence>
<dbReference type="InterPro" id="IPR001460">
    <property type="entry name" value="PCN-bd_Tpept"/>
</dbReference>
<dbReference type="CDD" id="cd06576">
    <property type="entry name" value="PASTA_Pbp2x-like_1"/>
    <property type="match status" value="1"/>
</dbReference>
<reference evidence="7" key="1">
    <citation type="journal article" date="2019" name="Int. J. Syst. Evol. Microbiol.">
        <title>The Global Catalogue of Microorganisms (GCM) 10K type strain sequencing project: providing services to taxonomists for standard genome sequencing and annotation.</title>
        <authorList>
            <consortium name="The Broad Institute Genomics Platform"/>
            <consortium name="The Broad Institute Genome Sequencing Center for Infectious Disease"/>
            <person name="Wu L."/>
            <person name="Ma J."/>
        </authorList>
    </citation>
    <scope>NUCLEOTIDE SEQUENCE [LARGE SCALE GENOMIC DNA]</scope>
    <source>
        <strain evidence="7">CGMCC 1.19032</strain>
    </source>
</reference>
<dbReference type="InterPro" id="IPR050515">
    <property type="entry name" value="Beta-lactam/transpept"/>
</dbReference>
<evidence type="ECO:0000256" key="4">
    <source>
        <dbReference type="SAM" id="Phobius"/>
    </source>
</evidence>
<organism evidence="6 7">
    <name type="scientific">Enterococcus lemanii</name>
    <dbReference type="NCBI Taxonomy" id="1159752"/>
    <lineage>
        <taxon>Bacteria</taxon>
        <taxon>Bacillati</taxon>
        <taxon>Bacillota</taxon>
        <taxon>Bacilli</taxon>
        <taxon>Lactobacillales</taxon>
        <taxon>Enterococcaceae</taxon>
        <taxon>Enterococcus</taxon>
    </lineage>
</organism>
<dbReference type="Gene3D" id="3.90.1310.10">
    <property type="entry name" value="Penicillin-binding protein 2a (Domain 2)"/>
    <property type="match status" value="1"/>
</dbReference>
<keyword evidence="7" id="KW-1185">Reference proteome</keyword>
<dbReference type="PANTHER" id="PTHR30627:SF26">
    <property type="entry name" value="PENICILLIN-BINDING PROTEIN 2B"/>
    <property type="match status" value="1"/>
</dbReference>
<evidence type="ECO:0000313" key="7">
    <source>
        <dbReference type="Proteomes" id="UP001595969"/>
    </source>
</evidence>
<dbReference type="Gene3D" id="3.30.70.2110">
    <property type="match status" value="1"/>
</dbReference>
<dbReference type="InterPro" id="IPR005311">
    <property type="entry name" value="PBP_dimer"/>
</dbReference>
<evidence type="ECO:0000256" key="2">
    <source>
        <dbReference type="ARBA" id="ARBA00007171"/>
    </source>
</evidence>
<dbReference type="InterPro" id="IPR005543">
    <property type="entry name" value="PASTA_dom"/>
</dbReference>
<keyword evidence="4" id="KW-0812">Transmembrane</keyword>
<comment type="caution">
    <text evidence="6">The sequence shown here is derived from an EMBL/GenBank/DDBJ whole genome shotgun (WGS) entry which is preliminary data.</text>
</comment>
<comment type="subcellular location">
    <subcellularLocation>
        <location evidence="1">Cell membrane</location>
        <topology evidence="1">Single-pass membrane protein</topology>
    </subcellularLocation>
</comment>